<proteinExistence type="predicted"/>
<protein>
    <submittedName>
        <fullName evidence="1">Uncharacterized protein</fullName>
    </submittedName>
</protein>
<sequence length="257" mass="26916">MQRSPWTYVYDFKLAHDLAVTVNRDPADTRGFPASATQYQLTASCDNATPVQSGWLPLSSTQQQQDALTYTFPGLPAGGKVIVNAAFMGADSSLVGAGSTGPVDNTLPTAALTITESLVALTAATRYAHRQKLALDTNGNHVWTDTTQAPAAPSPNCGSGSGNLCELVGITVCEPFAAVGYTWRASSSTVQGFGSGDSGQLYQFASVSTRADPQRGYMFSRGGFSGTTRLAFDPTSATSNSFYIDPASGDNIVRQSA</sequence>
<dbReference type="EMBL" id="CP053418">
    <property type="protein sequence ID" value="QJW85405.1"/>
    <property type="molecule type" value="Genomic_DNA"/>
</dbReference>
<accession>A0ABX6P5Q8</accession>
<name>A0ABX6P5Q8_9BURK</name>
<keyword evidence="2" id="KW-1185">Reference proteome</keyword>
<reference evidence="1 2" key="2">
    <citation type="submission" date="2020-05" db="EMBL/GenBank/DDBJ databases">
        <authorList>
            <person name="Khan S.A."/>
            <person name="Jeon C.O."/>
            <person name="Chun B.H."/>
        </authorList>
    </citation>
    <scope>NUCLEOTIDE SEQUENCE [LARGE SCALE GENOMIC DNA]</scope>
    <source>
        <strain evidence="1 2">H242</strain>
    </source>
</reference>
<organism evidence="1 2">
    <name type="scientific">Ramlibacter terrae</name>
    <dbReference type="NCBI Taxonomy" id="2732511"/>
    <lineage>
        <taxon>Bacteria</taxon>
        <taxon>Pseudomonadati</taxon>
        <taxon>Pseudomonadota</taxon>
        <taxon>Betaproteobacteria</taxon>
        <taxon>Burkholderiales</taxon>
        <taxon>Comamonadaceae</taxon>
        <taxon>Ramlibacter</taxon>
    </lineage>
</organism>
<evidence type="ECO:0000313" key="1">
    <source>
        <dbReference type="EMBL" id="QJW85405.1"/>
    </source>
</evidence>
<reference evidence="1 2" key="1">
    <citation type="submission" date="2020-05" db="EMBL/GenBank/DDBJ databases">
        <title>Ramlibacter rhizophilus sp. nov., isolated from rhizosphere soil of national flower Mugunghwa from South Korea.</title>
        <authorList>
            <person name="Zheng-Fei Y."/>
            <person name="Huan T."/>
        </authorList>
    </citation>
    <scope>NUCLEOTIDE SEQUENCE [LARGE SCALE GENOMIC DNA]</scope>
    <source>
        <strain evidence="1 2">H242</strain>
    </source>
</reference>
<gene>
    <name evidence="1" type="ORF">HK414_24705</name>
</gene>
<dbReference type="Proteomes" id="UP000500826">
    <property type="component" value="Chromosome"/>
</dbReference>
<evidence type="ECO:0000313" key="2">
    <source>
        <dbReference type="Proteomes" id="UP000500826"/>
    </source>
</evidence>